<sequence>MSEIPASTPDSAESDSLVRDARRLGSFVFTQFGVVMAAQPWRSVYRVAALVVALAGISACDPGDGKPNASPPPAPVSTAPAHSSDVTCREYLTQNADQKRLIVAKVIQEYDPGAGEPAAGFVDLARGGVDLLCSFPSNSGLRVSEAVHRHVKVQIGPH</sequence>
<dbReference type="AlphaFoldDB" id="A0A3M2L456"/>
<dbReference type="Proteomes" id="UP000279275">
    <property type="component" value="Unassembled WGS sequence"/>
</dbReference>
<gene>
    <name evidence="1" type="ORF">EBN03_21575</name>
</gene>
<reference evidence="1 2" key="1">
    <citation type="submission" date="2018-10" db="EMBL/GenBank/DDBJ databases">
        <title>Isolation from cow dung.</title>
        <authorList>
            <person name="Ling L."/>
        </authorList>
    </citation>
    <scope>NUCLEOTIDE SEQUENCE [LARGE SCALE GENOMIC DNA]</scope>
    <source>
        <strain evidence="1 2">NEAU-LL90</strain>
    </source>
</reference>
<proteinExistence type="predicted"/>
<dbReference type="EMBL" id="RFFH01000009">
    <property type="protein sequence ID" value="RMI30645.1"/>
    <property type="molecule type" value="Genomic_DNA"/>
</dbReference>
<accession>A0A3M2L456</accession>
<keyword evidence="2" id="KW-1185">Reference proteome</keyword>
<evidence type="ECO:0000313" key="1">
    <source>
        <dbReference type="EMBL" id="RMI30645.1"/>
    </source>
</evidence>
<evidence type="ECO:0000313" key="2">
    <source>
        <dbReference type="Proteomes" id="UP000279275"/>
    </source>
</evidence>
<protein>
    <submittedName>
        <fullName evidence="1">Uncharacterized protein</fullName>
    </submittedName>
</protein>
<organism evidence="1 2">
    <name type="scientific">Nocardia stercoris</name>
    <dbReference type="NCBI Taxonomy" id="2483361"/>
    <lineage>
        <taxon>Bacteria</taxon>
        <taxon>Bacillati</taxon>
        <taxon>Actinomycetota</taxon>
        <taxon>Actinomycetes</taxon>
        <taxon>Mycobacteriales</taxon>
        <taxon>Nocardiaceae</taxon>
        <taxon>Nocardia</taxon>
    </lineage>
</organism>
<name>A0A3M2L456_9NOCA</name>
<comment type="caution">
    <text evidence="1">The sequence shown here is derived from an EMBL/GenBank/DDBJ whole genome shotgun (WGS) entry which is preliminary data.</text>
</comment>